<reference evidence="2 3" key="1">
    <citation type="submission" date="2012-04" db="EMBL/GenBank/DDBJ databases">
        <title>The Genome Sequence of Saprolegnia declina VS20.</title>
        <authorList>
            <consortium name="The Broad Institute Genome Sequencing Platform"/>
            <person name="Russ C."/>
            <person name="Nusbaum C."/>
            <person name="Tyler B."/>
            <person name="van West P."/>
            <person name="Dieguez-Uribeondo J."/>
            <person name="de Bruijn I."/>
            <person name="Tripathy S."/>
            <person name="Jiang R."/>
            <person name="Young S.K."/>
            <person name="Zeng Q."/>
            <person name="Gargeya S."/>
            <person name="Fitzgerald M."/>
            <person name="Haas B."/>
            <person name="Abouelleil A."/>
            <person name="Alvarado L."/>
            <person name="Arachchi H.M."/>
            <person name="Berlin A."/>
            <person name="Chapman S.B."/>
            <person name="Goldberg J."/>
            <person name="Griggs A."/>
            <person name="Gujja S."/>
            <person name="Hansen M."/>
            <person name="Howarth C."/>
            <person name="Imamovic A."/>
            <person name="Larimer J."/>
            <person name="McCowen C."/>
            <person name="Montmayeur A."/>
            <person name="Murphy C."/>
            <person name="Neiman D."/>
            <person name="Pearson M."/>
            <person name="Priest M."/>
            <person name="Roberts A."/>
            <person name="Saif S."/>
            <person name="Shea T."/>
            <person name="Sisk P."/>
            <person name="Sykes S."/>
            <person name="Wortman J."/>
            <person name="Nusbaum C."/>
            <person name="Birren B."/>
        </authorList>
    </citation>
    <scope>NUCLEOTIDE SEQUENCE [LARGE SCALE GENOMIC DNA]</scope>
    <source>
        <strain evidence="2 3">VS20</strain>
    </source>
</reference>
<dbReference type="OrthoDB" id="10339380at2759"/>
<dbReference type="Proteomes" id="UP000030762">
    <property type="component" value="Unassembled WGS sequence"/>
</dbReference>
<keyword evidence="1" id="KW-0812">Transmembrane</keyword>
<keyword evidence="1" id="KW-0472">Membrane</keyword>
<proteinExistence type="predicted"/>
<evidence type="ECO:0000313" key="2">
    <source>
        <dbReference type="EMBL" id="EQC38955.1"/>
    </source>
</evidence>
<dbReference type="EMBL" id="JH767140">
    <property type="protein sequence ID" value="EQC38955.1"/>
    <property type="molecule type" value="Genomic_DNA"/>
</dbReference>
<sequence>MTSPLQVALGCTGTVVLYASQWVDRAPRWLYAPKAIDVSAYTNLDQPTTIAELDRIVTKHDLALLGVAAPTTHLVSGAGFMGIAYCFDGLPPVLQWVALLLYVALVYVYLDTSRLNMLVEGERTQWKSWQIMMVERLPSKRAMN</sequence>
<dbReference type="RefSeq" id="XP_008607779.1">
    <property type="nucleotide sequence ID" value="XM_008609557.1"/>
</dbReference>
<gene>
    <name evidence="2" type="ORF">SDRG_03910</name>
</gene>
<dbReference type="AlphaFoldDB" id="T0QY61"/>
<dbReference type="GeneID" id="19944637"/>
<keyword evidence="3" id="KW-1185">Reference proteome</keyword>
<dbReference type="InParanoid" id="T0QY61"/>
<dbReference type="OMA" id="KSWQIMM"/>
<keyword evidence="1" id="KW-1133">Transmembrane helix</keyword>
<evidence type="ECO:0000313" key="3">
    <source>
        <dbReference type="Proteomes" id="UP000030762"/>
    </source>
</evidence>
<protein>
    <submittedName>
        <fullName evidence="2">Uncharacterized protein</fullName>
    </submittedName>
</protein>
<name>T0QY61_SAPDV</name>
<feature type="transmembrane region" description="Helical" evidence="1">
    <location>
        <begin position="62"/>
        <end position="87"/>
    </location>
</feature>
<feature type="transmembrane region" description="Helical" evidence="1">
    <location>
        <begin position="93"/>
        <end position="110"/>
    </location>
</feature>
<organism evidence="2 3">
    <name type="scientific">Saprolegnia diclina (strain VS20)</name>
    <dbReference type="NCBI Taxonomy" id="1156394"/>
    <lineage>
        <taxon>Eukaryota</taxon>
        <taxon>Sar</taxon>
        <taxon>Stramenopiles</taxon>
        <taxon>Oomycota</taxon>
        <taxon>Saprolegniomycetes</taxon>
        <taxon>Saprolegniales</taxon>
        <taxon>Saprolegniaceae</taxon>
        <taxon>Saprolegnia</taxon>
    </lineage>
</organism>
<accession>T0QY61</accession>
<dbReference type="VEuPathDB" id="FungiDB:SDRG_03910"/>
<evidence type="ECO:0000256" key="1">
    <source>
        <dbReference type="SAM" id="Phobius"/>
    </source>
</evidence>